<feature type="compositionally biased region" description="Low complexity" evidence="2">
    <location>
        <begin position="59"/>
        <end position="71"/>
    </location>
</feature>
<dbReference type="InterPro" id="IPR011990">
    <property type="entry name" value="TPR-like_helical_dom_sf"/>
</dbReference>
<evidence type="ECO:0000313" key="4">
    <source>
        <dbReference type="Proteomes" id="UP000223606"/>
    </source>
</evidence>
<reference evidence="4" key="1">
    <citation type="submission" date="2017-09" db="EMBL/GenBank/DDBJ databases">
        <title>Genome sequence of Nannocystis excedens DSM 71.</title>
        <authorList>
            <person name="Blom J."/>
        </authorList>
    </citation>
    <scope>NUCLEOTIDE SEQUENCE [LARGE SCALE GENOMIC DNA]</scope>
    <source>
        <strain evidence="4">type strain: E19</strain>
    </source>
</reference>
<keyword evidence="1" id="KW-0732">Signal</keyword>
<evidence type="ECO:0000256" key="2">
    <source>
        <dbReference type="SAM" id="MobiDB-lite"/>
    </source>
</evidence>
<dbReference type="GO" id="GO:0030288">
    <property type="term" value="C:outer membrane-bounded periplasmic space"/>
    <property type="evidence" value="ECO:0007669"/>
    <property type="project" value="UniProtKB-UniRule"/>
</dbReference>
<name>A0A2C9DAF8_9HYPH</name>
<keyword evidence="1" id="KW-0175">Coiled coil</keyword>
<feature type="region of interest" description="Disordered" evidence="2">
    <location>
        <begin position="44"/>
        <end position="71"/>
    </location>
</feature>
<dbReference type="HAMAP" id="MF_02066">
    <property type="entry name" value="CpoB"/>
    <property type="match status" value="1"/>
</dbReference>
<dbReference type="AlphaFoldDB" id="A0A2C9DAF8"/>
<comment type="subcellular location">
    <subcellularLocation>
        <location evidence="1">Periplasm</location>
    </subcellularLocation>
</comment>
<dbReference type="NCBIfam" id="TIGR02795">
    <property type="entry name" value="tol_pal_ybgF"/>
    <property type="match status" value="1"/>
</dbReference>
<dbReference type="InterPro" id="IPR034706">
    <property type="entry name" value="CpoB"/>
</dbReference>
<dbReference type="InterPro" id="IPR014162">
    <property type="entry name" value="CpoB_C"/>
</dbReference>
<keyword evidence="4" id="KW-1185">Reference proteome</keyword>
<feature type="region of interest" description="Disordered" evidence="2">
    <location>
        <begin position="1"/>
        <end position="22"/>
    </location>
</feature>
<proteinExistence type="inferred from homology"/>
<dbReference type="Pfam" id="PF13174">
    <property type="entry name" value="TPR_6"/>
    <property type="match status" value="2"/>
</dbReference>
<keyword evidence="1" id="KW-0132">Cell division</keyword>
<dbReference type="Proteomes" id="UP000223606">
    <property type="component" value="Chromosome 1"/>
</dbReference>
<organism evidence="3 4">
    <name type="scientific">Hartmannibacter diazotrophicus</name>
    <dbReference type="NCBI Taxonomy" id="1482074"/>
    <lineage>
        <taxon>Bacteria</taxon>
        <taxon>Pseudomonadati</taxon>
        <taxon>Pseudomonadota</taxon>
        <taxon>Alphaproteobacteria</taxon>
        <taxon>Hyphomicrobiales</taxon>
        <taxon>Pleomorphomonadaceae</taxon>
        <taxon>Hartmannibacter</taxon>
    </lineage>
</organism>
<dbReference type="Gene3D" id="1.25.40.10">
    <property type="entry name" value="Tetratricopeptide repeat domain"/>
    <property type="match status" value="1"/>
</dbReference>
<keyword evidence="1" id="KW-0131">Cell cycle</keyword>
<gene>
    <name evidence="1" type="primary">cpoB</name>
    <name evidence="3" type="ORF">HDIA_3599</name>
</gene>
<accession>A0A2C9DAF8</accession>
<protein>
    <recommendedName>
        <fullName evidence="1">Cell division coordinator CpoB</fullName>
    </recommendedName>
</protein>
<evidence type="ECO:0000256" key="1">
    <source>
        <dbReference type="HAMAP-Rule" id="MF_02066"/>
    </source>
</evidence>
<dbReference type="SUPFAM" id="SSF48452">
    <property type="entry name" value="TPR-like"/>
    <property type="match status" value="1"/>
</dbReference>
<feature type="coiled-coil region" evidence="1">
    <location>
        <begin position="73"/>
        <end position="118"/>
    </location>
</feature>
<feature type="region of interest" description="Disordered" evidence="2">
    <location>
        <begin position="122"/>
        <end position="190"/>
    </location>
</feature>
<comment type="similarity">
    <text evidence="1">Belongs to the CpoB family.</text>
</comment>
<evidence type="ECO:0000313" key="3">
    <source>
        <dbReference type="EMBL" id="SON57140.1"/>
    </source>
</evidence>
<dbReference type="KEGG" id="hdi:HDIA_3599"/>
<feature type="region of interest" description="Disordered" evidence="2">
    <location>
        <begin position="223"/>
        <end position="250"/>
    </location>
</feature>
<dbReference type="InterPro" id="IPR019734">
    <property type="entry name" value="TPR_rpt"/>
</dbReference>
<sequence length="385" mass="40839">MIGMKRPSGRENDPMATASGAPRAQRCGLAAGLLAIGLGVAPAQAGWFSSDPTPPADLGSGQSVQRVQSSDQIAQQSIRIDRLESQMRQMNGQIEQLLHELRQQREMMQRQQEDIEFRFQEIEGGKATGKKSRAEQAVPQDSEPMDFGGTLRTPGGPEPMPSDSYPEPTPAENNGQQLGAPPSSLGTLPGVSAGVGAGGYGQFSGPLDLSALARGDSGTTTYGAGATDSGIGLPGGPSTPVAPTTGDASPQMASVMLPSDPREAYDQAYGYILAGNYEMAQMGFHQFITDHPDSTLLGNAHFWLGESYFARKMFREAANEFLDTYKTFPQSPKAPESLLKLGLSLSGLGEKDAACATYTEIGKKYPEASGTLLRRVSAEQKKSQC</sequence>
<dbReference type="GO" id="GO:0043093">
    <property type="term" value="P:FtsZ-dependent cytokinesis"/>
    <property type="evidence" value="ECO:0007669"/>
    <property type="project" value="UniProtKB-UniRule"/>
</dbReference>
<dbReference type="EMBL" id="LT960614">
    <property type="protein sequence ID" value="SON57140.1"/>
    <property type="molecule type" value="Genomic_DNA"/>
</dbReference>
<keyword evidence="1" id="KW-0574">Periplasm</keyword>
<comment type="function">
    <text evidence="1">Mediates coordination of peptidoglycan synthesis and outer membrane constriction during cell division.</text>
</comment>